<dbReference type="AlphaFoldDB" id="A0A1B1AIU8"/>
<reference evidence="1 2" key="1">
    <citation type="submission" date="2015-11" db="EMBL/GenBank/DDBJ databases">
        <title>Whole-Genome Sequence of Candidatus Oderbacter manganicum from the National Park Lower Oder Valley, Germany.</title>
        <authorList>
            <person name="Braun B."/>
            <person name="Liere K."/>
            <person name="Szewzyk U."/>
        </authorList>
    </citation>
    <scope>NUCLEOTIDE SEQUENCE [LARGE SCALE GENOMIC DNA]</scope>
    <source>
        <strain evidence="1 2">OTSz_A_272</strain>
    </source>
</reference>
<dbReference type="RefSeq" id="WP_066771555.1">
    <property type="nucleotide sequence ID" value="NZ_CP013244.1"/>
</dbReference>
<protein>
    <submittedName>
        <fullName evidence="1">Uncharacterized protein</fullName>
    </submittedName>
</protein>
<sequence length="78" mass="8773">MKSEGGPWFWLQHELIARGAAYVRARPNNHVRSAERTALETRAPLTGAHVRARGPLGVFRDEPQLCLEHSSQLEILTD</sequence>
<name>A0A1B1AIU8_9PROT</name>
<evidence type="ECO:0000313" key="1">
    <source>
        <dbReference type="EMBL" id="ANP46450.1"/>
    </source>
</evidence>
<dbReference type="STRING" id="1759059.ATE48_11235"/>
<dbReference type="OrthoDB" id="7618306at2"/>
<keyword evidence="2" id="KW-1185">Reference proteome</keyword>
<proteinExistence type="predicted"/>
<dbReference type="KEGG" id="cbot:ATE48_11235"/>
<dbReference type="InParanoid" id="A0A1B1AIU8"/>
<dbReference type="EMBL" id="CP013244">
    <property type="protein sequence ID" value="ANP46450.1"/>
    <property type="molecule type" value="Genomic_DNA"/>
</dbReference>
<evidence type="ECO:0000313" key="2">
    <source>
        <dbReference type="Proteomes" id="UP000092498"/>
    </source>
</evidence>
<dbReference type="Proteomes" id="UP000092498">
    <property type="component" value="Chromosome"/>
</dbReference>
<gene>
    <name evidence="1" type="ORF">ATE48_11235</name>
</gene>
<accession>A0A1B1AIU8</accession>
<organism evidence="1 2">
    <name type="scientific">Candidatus Viadribacter manganicus</name>
    <dbReference type="NCBI Taxonomy" id="1759059"/>
    <lineage>
        <taxon>Bacteria</taxon>
        <taxon>Pseudomonadati</taxon>
        <taxon>Pseudomonadota</taxon>
        <taxon>Alphaproteobacteria</taxon>
        <taxon>Hyphomonadales</taxon>
        <taxon>Hyphomonadaceae</taxon>
        <taxon>Candidatus Viadribacter</taxon>
    </lineage>
</organism>